<comment type="caution">
    <text evidence="2">The sequence shown here is derived from an EMBL/GenBank/DDBJ whole genome shotgun (WGS) entry which is preliminary data.</text>
</comment>
<sequence>MPATKPKGAHTSPADATAAVDAFMASLVHPHKAVIESLRVLMLALDPLVQEGVKWNAPSFRTTEYFATTNLRAKAGIGVILHLGAKVRDLPPGGVQIADPAGLVKWLGEDRAMVEFADAQAFDEAKPAFQAILRRWLQFV</sequence>
<evidence type="ECO:0000313" key="2">
    <source>
        <dbReference type="EMBL" id="GAA0768629.1"/>
    </source>
</evidence>
<protein>
    <recommendedName>
        <fullName evidence="1">YdhG-like domain-containing protein</fullName>
    </recommendedName>
</protein>
<dbReference type="SUPFAM" id="SSF159888">
    <property type="entry name" value="YdhG-like"/>
    <property type="match status" value="1"/>
</dbReference>
<feature type="domain" description="YdhG-like" evidence="1">
    <location>
        <begin position="31"/>
        <end position="137"/>
    </location>
</feature>
<dbReference type="RefSeq" id="WP_211361582.1">
    <property type="nucleotide sequence ID" value="NZ_BAAAEW010000047.1"/>
</dbReference>
<evidence type="ECO:0000313" key="3">
    <source>
        <dbReference type="Proteomes" id="UP001500279"/>
    </source>
</evidence>
<name>A0ABN1KJE9_9BURK</name>
<reference evidence="2 3" key="1">
    <citation type="journal article" date="2019" name="Int. J. Syst. Evol. Microbiol.">
        <title>The Global Catalogue of Microorganisms (GCM) 10K type strain sequencing project: providing services to taxonomists for standard genome sequencing and annotation.</title>
        <authorList>
            <consortium name="The Broad Institute Genomics Platform"/>
            <consortium name="The Broad Institute Genome Sequencing Center for Infectious Disease"/>
            <person name="Wu L."/>
            <person name="Ma J."/>
        </authorList>
    </citation>
    <scope>NUCLEOTIDE SEQUENCE [LARGE SCALE GENOMIC DNA]</scope>
    <source>
        <strain evidence="2 3">JCM 15503</strain>
    </source>
</reference>
<dbReference type="Pfam" id="PF08818">
    <property type="entry name" value="DUF1801"/>
    <property type="match status" value="1"/>
</dbReference>
<proteinExistence type="predicted"/>
<keyword evidence="3" id="KW-1185">Reference proteome</keyword>
<dbReference type="InterPro" id="IPR014922">
    <property type="entry name" value="YdhG-like"/>
</dbReference>
<dbReference type="Proteomes" id="UP001500279">
    <property type="component" value="Unassembled WGS sequence"/>
</dbReference>
<gene>
    <name evidence="2" type="ORF">GCM10009107_58630</name>
</gene>
<evidence type="ECO:0000259" key="1">
    <source>
        <dbReference type="Pfam" id="PF08818"/>
    </source>
</evidence>
<dbReference type="EMBL" id="BAAAEW010000047">
    <property type="protein sequence ID" value="GAA0768629.1"/>
    <property type="molecule type" value="Genomic_DNA"/>
</dbReference>
<organism evidence="2 3">
    <name type="scientific">Ideonella azotifigens</name>
    <dbReference type="NCBI Taxonomy" id="513160"/>
    <lineage>
        <taxon>Bacteria</taxon>
        <taxon>Pseudomonadati</taxon>
        <taxon>Pseudomonadota</taxon>
        <taxon>Betaproteobacteria</taxon>
        <taxon>Burkholderiales</taxon>
        <taxon>Sphaerotilaceae</taxon>
        <taxon>Ideonella</taxon>
    </lineage>
</organism>
<accession>A0ABN1KJE9</accession>